<dbReference type="PANTHER" id="PTHR10057">
    <property type="entry name" value="PERIPHERAL-TYPE BENZODIAZEPINE RECEPTOR"/>
    <property type="match status" value="1"/>
</dbReference>
<dbReference type="AlphaFoldDB" id="A0AAJ1TV02"/>
<comment type="caution">
    <text evidence="6">The sequence shown here is derived from an EMBL/GenBank/DDBJ whole genome shotgun (WGS) entry which is preliminary data.</text>
</comment>
<dbReference type="InterPro" id="IPR004307">
    <property type="entry name" value="TspO_MBR"/>
</dbReference>
<keyword evidence="4" id="KW-1133">Transmembrane helix</keyword>
<evidence type="ECO:0000256" key="3">
    <source>
        <dbReference type="ARBA" id="ARBA00022692"/>
    </source>
</evidence>
<dbReference type="InterPro" id="IPR038330">
    <property type="entry name" value="TspO/MBR-related_sf"/>
</dbReference>
<comment type="similarity">
    <text evidence="2">Belongs to the TspO/BZRP family.</text>
</comment>
<sequence>MAFWAANQIGIAGWSEVFFGQRSTGWATVTSAALGASAVGYVATAGQVDKTAGQLGIPLVAWVSFATLLAEEIWRKND</sequence>
<dbReference type="PANTHER" id="PTHR10057:SF0">
    <property type="entry name" value="TRANSLOCATOR PROTEIN"/>
    <property type="match status" value="1"/>
</dbReference>
<evidence type="ECO:0000256" key="2">
    <source>
        <dbReference type="ARBA" id="ARBA00007524"/>
    </source>
</evidence>
<dbReference type="Pfam" id="PF03073">
    <property type="entry name" value="TspO_MBR"/>
    <property type="match status" value="1"/>
</dbReference>
<evidence type="ECO:0000313" key="6">
    <source>
        <dbReference type="EMBL" id="MDQ0547400.1"/>
    </source>
</evidence>
<evidence type="ECO:0000256" key="4">
    <source>
        <dbReference type="ARBA" id="ARBA00022989"/>
    </source>
</evidence>
<name>A0AAJ1TV02_9HYPH</name>
<dbReference type="Proteomes" id="UP001223420">
    <property type="component" value="Unassembled WGS sequence"/>
</dbReference>
<dbReference type="GO" id="GO:0016020">
    <property type="term" value="C:membrane"/>
    <property type="evidence" value="ECO:0007669"/>
    <property type="project" value="UniProtKB-SubCell"/>
</dbReference>
<evidence type="ECO:0000256" key="1">
    <source>
        <dbReference type="ARBA" id="ARBA00004141"/>
    </source>
</evidence>
<keyword evidence="3" id="KW-0812">Transmembrane</keyword>
<keyword evidence="5" id="KW-0472">Membrane</keyword>
<dbReference type="EMBL" id="JAUSWL010000025">
    <property type="protein sequence ID" value="MDQ0547400.1"/>
    <property type="molecule type" value="Genomic_DNA"/>
</dbReference>
<dbReference type="GO" id="GO:0033013">
    <property type="term" value="P:tetrapyrrole metabolic process"/>
    <property type="evidence" value="ECO:0007669"/>
    <property type="project" value="UniProtKB-ARBA"/>
</dbReference>
<dbReference type="CDD" id="cd15904">
    <property type="entry name" value="TSPO_MBR"/>
    <property type="match status" value="1"/>
</dbReference>
<accession>A0AAJ1TV02</accession>
<gene>
    <name evidence="6" type="ORF">QO001_006359</name>
</gene>
<reference evidence="6" key="1">
    <citation type="submission" date="2023-07" db="EMBL/GenBank/DDBJ databases">
        <title>Genomic Encyclopedia of Type Strains, Phase IV (KMG-IV): sequencing the most valuable type-strain genomes for metagenomic binning, comparative biology and taxonomic classification.</title>
        <authorList>
            <person name="Goeker M."/>
        </authorList>
    </citation>
    <scope>NUCLEOTIDE SEQUENCE</scope>
    <source>
        <strain evidence="6">DSM 19569</strain>
    </source>
</reference>
<organism evidence="6 7">
    <name type="scientific">Methylobacterium brachiatum</name>
    <dbReference type="NCBI Taxonomy" id="269660"/>
    <lineage>
        <taxon>Bacteria</taxon>
        <taxon>Pseudomonadati</taxon>
        <taxon>Pseudomonadota</taxon>
        <taxon>Alphaproteobacteria</taxon>
        <taxon>Hyphomicrobiales</taxon>
        <taxon>Methylobacteriaceae</taxon>
        <taxon>Methylobacterium</taxon>
    </lineage>
</organism>
<proteinExistence type="inferred from homology"/>
<evidence type="ECO:0000313" key="7">
    <source>
        <dbReference type="Proteomes" id="UP001223420"/>
    </source>
</evidence>
<comment type="subcellular location">
    <subcellularLocation>
        <location evidence="1">Membrane</location>
        <topology evidence="1">Multi-pass membrane protein</topology>
    </subcellularLocation>
</comment>
<protein>
    <submittedName>
        <fullName evidence="6">Tryptophan-rich sensory protein</fullName>
    </submittedName>
</protein>
<dbReference type="Gene3D" id="1.20.1260.100">
    <property type="entry name" value="TspO/MBR protein"/>
    <property type="match status" value="1"/>
</dbReference>
<evidence type="ECO:0000256" key="5">
    <source>
        <dbReference type="ARBA" id="ARBA00023136"/>
    </source>
</evidence>